<dbReference type="GO" id="GO:0016020">
    <property type="term" value="C:membrane"/>
    <property type="evidence" value="ECO:0007669"/>
    <property type="project" value="InterPro"/>
</dbReference>
<sequence>MKKFKFSIIMPIYNVEKYLEEAILSVVNQTIGFEDNIQLVLVNDETPDNSVSIIKKYQSLYPENVVFVDKKNGGVSSARNAGIEAATGEYIQCLDPDDMLSENTLEAVYQFFDEKKAEIDLVAIPIKMFEAMSGNHVLNRKFNQTRIIDIYDQYNLILMHAASTYVKREVAKQFKFDETCKIGEDAKYSTSIILESGRYGVVKDAAYMYRVREDGSSAIQTMEENGNWYNHTLERFSLDLLNITIEKLGFIPKYVQNIIMYDLKFKFRVLDCDSTPLTQEEYEEFKENIKKTLQFIDDDIIISTKFSQLHKKRALMMKNEYAGLNPFKVIEGKSNVYLMYKNTFLNKLTKEAVDVEIVNIKDDNLIIEGGFRSFASIENFEIIAKVGNGQFPCKLFRRANEDSVSFDEITQKKYGFTLEIPKHFVTNNEISFYFKSDKSFVKLLTNTLRFSKLNKKEKTAYAVIEDLLYYIENNKLIFKKYSVKEHTKKEIEKMKFLMKKGKPGYKAVLFRTVHHALNTLKKKDIWLMHDRINKGDDNAQALLEYANQKNDNIKKYFIVRKNTDTYTTLKSNGYNVVGYGSYKHKLLHLLSDKIISSHIDEWVLNPFGSTIVYYQDLFKFKLVFLQHGVTMVDHSNWFNKFSKNIDKLITSSRLEYDSMLTNNYYYTEDEVKLTGMPRFDKLTSDSDKKILFMPTWRKHLVSTTRDSEGNRLYNDHFKDTEYFNKINEVIQDKQLMDLLEEHGYELYFFPHPDIRTQIKDFTPDNRVVIPNFDTSYQDLFKEGSILITDFSSVHFDFSYCKKPVLYYQFDEHHFEKSYFSFENHGFGPVVNEYNSLFKELKNLINNNSKMEEKYVQRVEDFYEFNDRNNCERVYDAITN</sequence>
<keyword evidence="3" id="KW-0808">Transferase</keyword>
<dbReference type="SUPFAM" id="SSF53756">
    <property type="entry name" value="UDP-Glycosyltransferase/glycogen phosphorylase"/>
    <property type="match status" value="1"/>
</dbReference>
<evidence type="ECO:0000259" key="2">
    <source>
        <dbReference type="Pfam" id="PF00535"/>
    </source>
</evidence>
<feature type="domain" description="Glycosyltransferase 2-like" evidence="2">
    <location>
        <begin position="7"/>
        <end position="171"/>
    </location>
</feature>
<evidence type="ECO:0000313" key="4">
    <source>
        <dbReference type="Proteomes" id="UP000233482"/>
    </source>
</evidence>
<name>A0A855GKA1_9STAP</name>
<dbReference type="Gene3D" id="3.90.550.10">
    <property type="entry name" value="Spore Coat Polysaccharide Biosynthesis Protein SpsA, Chain A"/>
    <property type="match status" value="1"/>
</dbReference>
<dbReference type="InterPro" id="IPR007554">
    <property type="entry name" value="Glycerophosphate_synth"/>
</dbReference>
<dbReference type="InterPro" id="IPR043148">
    <property type="entry name" value="TagF_C"/>
</dbReference>
<dbReference type="SUPFAM" id="SSF53448">
    <property type="entry name" value="Nucleotide-diphospho-sugar transferases"/>
    <property type="match status" value="1"/>
</dbReference>
<dbReference type="AlphaFoldDB" id="A0A855GKA1"/>
<dbReference type="InterPro" id="IPR001173">
    <property type="entry name" value="Glyco_trans_2-like"/>
</dbReference>
<organism evidence="3 4">
    <name type="scientific">Macrococcoides caseolyticum</name>
    <dbReference type="NCBI Taxonomy" id="69966"/>
    <lineage>
        <taxon>Bacteria</taxon>
        <taxon>Bacillati</taxon>
        <taxon>Bacillota</taxon>
        <taxon>Bacilli</taxon>
        <taxon>Bacillales</taxon>
        <taxon>Staphylococcaceae</taxon>
        <taxon>Macrococcoides</taxon>
    </lineage>
</organism>
<protein>
    <submittedName>
        <fullName evidence="3">Glycosyl transferase family A</fullName>
    </submittedName>
</protein>
<dbReference type="RefSeq" id="WP_101035187.1">
    <property type="nucleotide sequence ID" value="NZ_CP073801.1"/>
</dbReference>
<dbReference type="GO" id="GO:0016758">
    <property type="term" value="F:hexosyltransferase activity"/>
    <property type="evidence" value="ECO:0007669"/>
    <property type="project" value="UniProtKB-ARBA"/>
</dbReference>
<accession>A0A855GKA1</accession>
<dbReference type="GO" id="GO:0047355">
    <property type="term" value="F:CDP-glycerol glycerophosphotransferase activity"/>
    <property type="evidence" value="ECO:0007669"/>
    <property type="project" value="InterPro"/>
</dbReference>
<dbReference type="CDD" id="cd00761">
    <property type="entry name" value="Glyco_tranf_GTA_type"/>
    <property type="match status" value="1"/>
</dbReference>
<dbReference type="EMBL" id="PIXC01000009">
    <property type="protein sequence ID" value="PKE26359.1"/>
    <property type="molecule type" value="Genomic_DNA"/>
</dbReference>
<dbReference type="Gene3D" id="3.40.50.12580">
    <property type="match status" value="1"/>
</dbReference>
<reference evidence="3 4" key="1">
    <citation type="submission" date="2017-12" db="EMBL/GenBank/DDBJ databases">
        <title>Genomics of Macrococcus caseolyticus.</title>
        <authorList>
            <person name="MacFadyen A.C."/>
            <person name="Paterson G.K."/>
        </authorList>
    </citation>
    <scope>NUCLEOTIDE SEQUENCE [LARGE SCALE GENOMIC DNA]</scope>
    <source>
        <strain evidence="3 4">5788_EF188</strain>
    </source>
</reference>
<dbReference type="PANTHER" id="PTHR22916:SF3">
    <property type="entry name" value="UDP-GLCNAC:BETAGAL BETA-1,3-N-ACETYLGLUCOSAMINYLTRANSFERASE-LIKE PROTEIN 1"/>
    <property type="match status" value="1"/>
</dbReference>
<dbReference type="InterPro" id="IPR029044">
    <property type="entry name" value="Nucleotide-diphossugar_trans"/>
</dbReference>
<dbReference type="PANTHER" id="PTHR22916">
    <property type="entry name" value="GLYCOSYLTRANSFERASE"/>
    <property type="match status" value="1"/>
</dbReference>
<gene>
    <name evidence="3" type="ORF">CW686_05220</name>
</gene>
<comment type="similarity">
    <text evidence="1">Belongs to the glycosyltransferase 2 family.</text>
</comment>
<dbReference type="Pfam" id="PF04464">
    <property type="entry name" value="Glyphos_transf"/>
    <property type="match status" value="1"/>
</dbReference>
<comment type="caution">
    <text evidence="3">The sequence shown here is derived from an EMBL/GenBank/DDBJ whole genome shotgun (WGS) entry which is preliminary data.</text>
</comment>
<proteinExistence type="inferred from homology"/>
<evidence type="ECO:0000313" key="3">
    <source>
        <dbReference type="EMBL" id="PKE26359.1"/>
    </source>
</evidence>
<dbReference type="Pfam" id="PF00535">
    <property type="entry name" value="Glycos_transf_2"/>
    <property type="match status" value="1"/>
</dbReference>
<dbReference type="Proteomes" id="UP000233482">
    <property type="component" value="Unassembled WGS sequence"/>
</dbReference>
<evidence type="ECO:0000256" key="1">
    <source>
        <dbReference type="ARBA" id="ARBA00006739"/>
    </source>
</evidence>